<keyword evidence="2" id="KW-1185">Reference proteome</keyword>
<feature type="non-terminal residue" evidence="1">
    <location>
        <position position="1"/>
    </location>
</feature>
<name>A0ABS8UT01_DATST</name>
<organism evidence="1 2">
    <name type="scientific">Datura stramonium</name>
    <name type="common">Jimsonweed</name>
    <name type="synonym">Common thornapple</name>
    <dbReference type="NCBI Taxonomy" id="4076"/>
    <lineage>
        <taxon>Eukaryota</taxon>
        <taxon>Viridiplantae</taxon>
        <taxon>Streptophyta</taxon>
        <taxon>Embryophyta</taxon>
        <taxon>Tracheophyta</taxon>
        <taxon>Spermatophyta</taxon>
        <taxon>Magnoliopsida</taxon>
        <taxon>eudicotyledons</taxon>
        <taxon>Gunneridae</taxon>
        <taxon>Pentapetalae</taxon>
        <taxon>asterids</taxon>
        <taxon>lamiids</taxon>
        <taxon>Solanales</taxon>
        <taxon>Solanaceae</taxon>
        <taxon>Solanoideae</taxon>
        <taxon>Datureae</taxon>
        <taxon>Datura</taxon>
    </lineage>
</organism>
<gene>
    <name evidence="1" type="ORF">HAX54_020184</name>
</gene>
<reference evidence="1 2" key="1">
    <citation type="journal article" date="2021" name="BMC Genomics">
        <title>Datura genome reveals duplications of psychoactive alkaloid biosynthetic genes and high mutation rate following tissue culture.</title>
        <authorList>
            <person name="Rajewski A."/>
            <person name="Carter-House D."/>
            <person name="Stajich J."/>
            <person name="Litt A."/>
        </authorList>
    </citation>
    <scope>NUCLEOTIDE SEQUENCE [LARGE SCALE GENOMIC DNA]</scope>
    <source>
        <strain evidence="1">AR-01</strain>
    </source>
</reference>
<sequence length="57" mass="6321">AGLTLVTWGITTRRVFCLASLRCSTVRFVAADSLQREKYRYSVTAVAIERSLAGTVR</sequence>
<protein>
    <submittedName>
        <fullName evidence="1">Uncharacterized protein</fullName>
    </submittedName>
</protein>
<dbReference type="Proteomes" id="UP000823775">
    <property type="component" value="Unassembled WGS sequence"/>
</dbReference>
<evidence type="ECO:0000313" key="2">
    <source>
        <dbReference type="Proteomes" id="UP000823775"/>
    </source>
</evidence>
<comment type="caution">
    <text evidence="1">The sequence shown here is derived from an EMBL/GenBank/DDBJ whole genome shotgun (WGS) entry which is preliminary data.</text>
</comment>
<accession>A0ABS8UT01</accession>
<dbReference type="EMBL" id="JACEIK010002440">
    <property type="protein sequence ID" value="MCD9561184.1"/>
    <property type="molecule type" value="Genomic_DNA"/>
</dbReference>
<evidence type="ECO:0000313" key="1">
    <source>
        <dbReference type="EMBL" id="MCD9561184.1"/>
    </source>
</evidence>
<proteinExistence type="predicted"/>